<dbReference type="Gene3D" id="3.40.50.2300">
    <property type="match status" value="1"/>
</dbReference>
<sequence>MRVQRVLLVCSGNTCRSPMAAALLRDLWQREQPGWELTVESAGTGALPGLPATDHAVAVMQERGIDLSGHRSRPVLRLDGYDLVLTMTRAHRDALRSRFPEAAGRVFTLGEYAGEDADLPDPFGGPLEQYQRTAARLEALMPSVVARIRTEGSNAG</sequence>
<dbReference type="InterPro" id="IPR017867">
    <property type="entry name" value="Tyr_phospatase_low_mol_wt"/>
</dbReference>
<comment type="similarity">
    <text evidence="1">Belongs to the low molecular weight phosphotyrosine protein phosphatase family.</text>
</comment>
<name>A0ABS4JW67_9FIRM</name>
<dbReference type="PANTHER" id="PTHR11717:SF31">
    <property type="entry name" value="LOW MOLECULAR WEIGHT PROTEIN-TYROSINE-PHOSPHATASE ETP-RELATED"/>
    <property type="match status" value="1"/>
</dbReference>
<evidence type="ECO:0000259" key="4">
    <source>
        <dbReference type="SMART" id="SM00226"/>
    </source>
</evidence>
<evidence type="ECO:0000313" key="5">
    <source>
        <dbReference type="EMBL" id="MBP2019764.1"/>
    </source>
</evidence>
<keyword evidence="6" id="KW-1185">Reference proteome</keyword>
<comment type="caution">
    <text evidence="5">The sequence shown here is derived from an EMBL/GenBank/DDBJ whole genome shotgun (WGS) entry which is preliminary data.</text>
</comment>
<accession>A0ABS4JW67</accession>
<evidence type="ECO:0000256" key="3">
    <source>
        <dbReference type="ARBA" id="ARBA00022912"/>
    </source>
</evidence>
<dbReference type="CDD" id="cd16344">
    <property type="entry name" value="LMWPAP"/>
    <property type="match status" value="1"/>
</dbReference>
<dbReference type="SUPFAM" id="SSF52788">
    <property type="entry name" value="Phosphotyrosine protein phosphatases I"/>
    <property type="match status" value="1"/>
</dbReference>
<feature type="domain" description="Phosphotyrosine protein phosphatase I" evidence="4">
    <location>
        <begin position="4"/>
        <end position="147"/>
    </location>
</feature>
<dbReference type="InterPro" id="IPR023485">
    <property type="entry name" value="Ptyr_pPase"/>
</dbReference>
<proteinExistence type="inferred from homology"/>
<dbReference type="Proteomes" id="UP001519289">
    <property type="component" value="Unassembled WGS sequence"/>
</dbReference>
<evidence type="ECO:0000256" key="2">
    <source>
        <dbReference type="ARBA" id="ARBA00022801"/>
    </source>
</evidence>
<evidence type="ECO:0000313" key="6">
    <source>
        <dbReference type="Proteomes" id="UP001519289"/>
    </source>
</evidence>
<gene>
    <name evidence="5" type="ORF">J2Z79_003206</name>
</gene>
<organism evidence="5 6">
    <name type="scientific">Symbiobacterium terraclitae</name>
    <dbReference type="NCBI Taxonomy" id="557451"/>
    <lineage>
        <taxon>Bacteria</taxon>
        <taxon>Bacillati</taxon>
        <taxon>Bacillota</taxon>
        <taxon>Clostridia</taxon>
        <taxon>Eubacteriales</taxon>
        <taxon>Symbiobacteriaceae</taxon>
        <taxon>Symbiobacterium</taxon>
    </lineage>
</organism>
<dbReference type="Pfam" id="PF01451">
    <property type="entry name" value="LMWPc"/>
    <property type="match status" value="1"/>
</dbReference>
<protein>
    <submittedName>
        <fullName evidence="5">Protein-tyrosine-phosphatase</fullName>
    </submittedName>
</protein>
<dbReference type="RefSeq" id="WP_209467867.1">
    <property type="nucleotide sequence ID" value="NZ_JAGGLG010000035.1"/>
</dbReference>
<reference evidence="5 6" key="1">
    <citation type="submission" date="2021-03" db="EMBL/GenBank/DDBJ databases">
        <title>Genomic Encyclopedia of Type Strains, Phase IV (KMG-IV): sequencing the most valuable type-strain genomes for metagenomic binning, comparative biology and taxonomic classification.</title>
        <authorList>
            <person name="Goeker M."/>
        </authorList>
    </citation>
    <scope>NUCLEOTIDE SEQUENCE [LARGE SCALE GENOMIC DNA]</scope>
    <source>
        <strain evidence="5 6">DSM 27138</strain>
    </source>
</reference>
<dbReference type="PANTHER" id="PTHR11717">
    <property type="entry name" value="LOW MOLECULAR WEIGHT PROTEIN TYROSINE PHOSPHATASE"/>
    <property type="match status" value="1"/>
</dbReference>
<dbReference type="EMBL" id="JAGGLG010000035">
    <property type="protein sequence ID" value="MBP2019764.1"/>
    <property type="molecule type" value="Genomic_DNA"/>
</dbReference>
<dbReference type="InterPro" id="IPR036196">
    <property type="entry name" value="Ptyr_pPase_sf"/>
</dbReference>
<dbReference type="PRINTS" id="PR00719">
    <property type="entry name" value="LMWPTPASE"/>
</dbReference>
<evidence type="ECO:0000256" key="1">
    <source>
        <dbReference type="ARBA" id="ARBA00011063"/>
    </source>
</evidence>
<dbReference type="InterPro" id="IPR050438">
    <property type="entry name" value="LMW_PTPase"/>
</dbReference>
<keyword evidence="2" id="KW-0378">Hydrolase</keyword>
<keyword evidence="3" id="KW-0904">Protein phosphatase</keyword>
<dbReference type="SMART" id="SM00226">
    <property type="entry name" value="LMWPc"/>
    <property type="match status" value="1"/>
</dbReference>